<proteinExistence type="predicted"/>
<name>A0ABU2ZSD8_9ALTE</name>
<organism evidence="1 2">
    <name type="scientific">Glaciecola petra</name>
    <dbReference type="NCBI Taxonomy" id="3075602"/>
    <lineage>
        <taxon>Bacteria</taxon>
        <taxon>Pseudomonadati</taxon>
        <taxon>Pseudomonadota</taxon>
        <taxon>Gammaproteobacteria</taxon>
        <taxon>Alteromonadales</taxon>
        <taxon>Alteromonadaceae</taxon>
        <taxon>Glaciecola</taxon>
    </lineage>
</organism>
<protein>
    <recommendedName>
        <fullName evidence="3">DUF4878 domain-containing protein</fullName>
    </recommendedName>
</protein>
<dbReference type="PROSITE" id="PS51257">
    <property type="entry name" value="PROKAR_LIPOPROTEIN"/>
    <property type="match status" value="1"/>
</dbReference>
<reference evidence="1 2" key="1">
    <citation type="submission" date="2023-09" db="EMBL/GenBank/DDBJ databases">
        <authorList>
            <person name="Rey-Velasco X."/>
        </authorList>
    </citation>
    <scope>NUCLEOTIDE SEQUENCE [LARGE SCALE GENOMIC DNA]</scope>
    <source>
        <strain evidence="1 2">P117</strain>
    </source>
</reference>
<accession>A0ABU2ZSD8</accession>
<dbReference type="Proteomes" id="UP001253545">
    <property type="component" value="Unassembled WGS sequence"/>
</dbReference>
<keyword evidence="2" id="KW-1185">Reference proteome</keyword>
<evidence type="ECO:0008006" key="3">
    <source>
        <dbReference type="Google" id="ProtNLM"/>
    </source>
</evidence>
<evidence type="ECO:0000313" key="2">
    <source>
        <dbReference type="Proteomes" id="UP001253545"/>
    </source>
</evidence>
<comment type="caution">
    <text evidence="1">The sequence shown here is derived from an EMBL/GenBank/DDBJ whole genome shotgun (WGS) entry which is preliminary data.</text>
</comment>
<sequence>MRKFCWIVILCLSVFACSSPDEEEVKAGKYGMMGSDTPQYAAVIFMRAVYNDKNLDRATKLSTERFARILKGYHTNKNVQRQVFNLRLDDMTTEPISGGALLFSEKQKSADIEMKIIGHYNNKKITELKTISLVKESGDWKVKSVSNTVP</sequence>
<gene>
    <name evidence="1" type="ORF">RM552_05815</name>
</gene>
<dbReference type="EMBL" id="JAVRHX010000001">
    <property type="protein sequence ID" value="MDT0594352.1"/>
    <property type="molecule type" value="Genomic_DNA"/>
</dbReference>
<dbReference type="RefSeq" id="WP_311367827.1">
    <property type="nucleotide sequence ID" value="NZ_JAVRHX010000001.1"/>
</dbReference>
<evidence type="ECO:0000313" key="1">
    <source>
        <dbReference type="EMBL" id="MDT0594352.1"/>
    </source>
</evidence>